<sequence length="274" mass="30110">MSTYLKQGWGLTVKHLPIAAFLFLYRLLWGFFLYRCIDAIVRPLLQRYPGADGPTSGGDAIFWAESQFRLMKTGLADPYLWLLGGLLLARLLLTPLMNAGLYYSIQQVAEAGGQGGTKFLEGIRKKWKPVLLLYGAELLLALAPTWWLAKQAIERFQHYSSLPEMAAAALPWLVGWLLWIGLLHLVTLGLQFGAVSGIGIGASMKMAMNRLLPLAGLSLILLLLSAAVSAGVSSGALALAGLAALLIQQSYHFVRTLIDMWILCSQFSCWSNKR</sequence>
<evidence type="ECO:0000256" key="1">
    <source>
        <dbReference type="SAM" id="Phobius"/>
    </source>
</evidence>
<reference evidence="2 3" key="1">
    <citation type="submission" date="2017-07" db="EMBL/GenBank/DDBJ databases">
        <title>Paenibacillus herberti R33 genome sequencing and assembly.</title>
        <authorList>
            <person name="Su W."/>
        </authorList>
    </citation>
    <scope>NUCLEOTIDE SEQUENCE [LARGE SCALE GENOMIC DNA]</scope>
    <source>
        <strain evidence="2 3">R33</strain>
    </source>
</reference>
<keyword evidence="1" id="KW-0812">Transmembrane</keyword>
<feature type="transmembrane region" description="Helical" evidence="1">
    <location>
        <begin position="16"/>
        <end position="37"/>
    </location>
</feature>
<dbReference type="RefSeq" id="WP_089525951.1">
    <property type="nucleotide sequence ID" value="NZ_NMUQ01000002.1"/>
</dbReference>
<dbReference type="EMBL" id="NMUQ01000002">
    <property type="protein sequence ID" value="OXM15138.1"/>
    <property type="molecule type" value="Genomic_DNA"/>
</dbReference>
<dbReference type="AlphaFoldDB" id="A0A229NZ60"/>
<feature type="transmembrane region" description="Helical" evidence="1">
    <location>
        <begin position="214"/>
        <end position="247"/>
    </location>
</feature>
<dbReference type="OrthoDB" id="2677607at2"/>
<comment type="caution">
    <text evidence="2">The sequence shown here is derived from an EMBL/GenBank/DDBJ whole genome shotgun (WGS) entry which is preliminary data.</text>
</comment>
<protein>
    <submittedName>
        <fullName evidence="2">Uncharacterized protein</fullName>
    </submittedName>
</protein>
<accession>A0A229NZ60</accession>
<keyword evidence="1" id="KW-1133">Transmembrane helix</keyword>
<name>A0A229NZ60_9BACL</name>
<keyword evidence="3" id="KW-1185">Reference proteome</keyword>
<feature type="transmembrane region" description="Helical" evidence="1">
    <location>
        <begin position="131"/>
        <end position="149"/>
    </location>
</feature>
<gene>
    <name evidence="2" type="ORF">CGZ75_17450</name>
</gene>
<proteinExistence type="predicted"/>
<dbReference type="Proteomes" id="UP000215145">
    <property type="component" value="Unassembled WGS sequence"/>
</dbReference>
<keyword evidence="1" id="KW-0472">Membrane</keyword>
<evidence type="ECO:0000313" key="2">
    <source>
        <dbReference type="EMBL" id="OXM15138.1"/>
    </source>
</evidence>
<organism evidence="2 3">
    <name type="scientific">Paenibacillus herberti</name>
    <dbReference type="NCBI Taxonomy" id="1619309"/>
    <lineage>
        <taxon>Bacteria</taxon>
        <taxon>Bacillati</taxon>
        <taxon>Bacillota</taxon>
        <taxon>Bacilli</taxon>
        <taxon>Bacillales</taxon>
        <taxon>Paenibacillaceae</taxon>
        <taxon>Paenibacillus</taxon>
    </lineage>
</organism>
<feature type="transmembrane region" description="Helical" evidence="1">
    <location>
        <begin position="170"/>
        <end position="194"/>
    </location>
</feature>
<evidence type="ECO:0000313" key="3">
    <source>
        <dbReference type="Proteomes" id="UP000215145"/>
    </source>
</evidence>